<dbReference type="OMA" id="GDYRGWI"/>
<feature type="region of interest" description="Disordered" evidence="2">
    <location>
        <begin position="537"/>
        <end position="572"/>
    </location>
</feature>
<feature type="compositionally biased region" description="Polar residues" evidence="2">
    <location>
        <begin position="562"/>
        <end position="572"/>
    </location>
</feature>
<gene>
    <name evidence="3" type="ORF">MCYG_00652</name>
</gene>
<protein>
    <recommendedName>
        <fullName evidence="5">Actin-related protein RO7</fullName>
    </recommendedName>
</protein>
<feature type="compositionally biased region" description="Polar residues" evidence="2">
    <location>
        <begin position="448"/>
        <end position="468"/>
    </location>
</feature>
<feature type="region of interest" description="Disordered" evidence="2">
    <location>
        <begin position="1"/>
        <end position="64"/>
    </location>
</feature>
<feature type="compositionally biased region" description="Basic and acidic residues" evidence="2">
    <location>
        <begin position="539"/>
        <end position="550"/>
    </location>
</feature>
<dbReference type="OrthoDB" id="337660at2759"/>
<dbReference type="HOGENOM" id="CLU_023246_0_0_1"/>
<evidence type="ECO:0000313" key="3">
    <source>
        <dbReference type="EMBL" id="EEQ27764.1"/>
    </source>
</evidence>
<sequence length="572" mass="63944">MAAAPSSAIDSERRQSLSGANIRGSLRQTRGSIVSIPGSPHTPQQQRQILSPYTGTSSPGSSFRQEEDAVIIEIGSRWLRAGFEGNSMPTCVVGFGTEEGRRVGDYRGWIRSNSNAATARKRRTYDIQTWSKNYELWVPDLRGFDIQLFEDRIERAIREVYNKYLLTDAGSSRLVLVIPSIVPHPLLASLLSTIFHRWKYPSITLLPITAMATVSAGLRSSLVVDIGWEETVVTAVYEYREVRSKRSTRAMKMMMQEMAKMLTNIVYEVEGSNPGGKEDTVCIPFELCEEILVRLAWCEKSSQLSEDSEFMSAHSAPSTTSGGNGDIYSRSLDSKVSVPLPVGSDSKYTEIPFLQFSQPTESTLFGGPYETRDWDDEDMPLDILIYYFLLSLPPDLRGTCMSRIVFTGGGANIPGVRQRILDDVNALVEKNQWSVSRGKWLNRRKSRLYQQSGSGNSTTPNTDMSSPTFREPPELEPNFIDEKMDLKRKDDRHVHGVLRQVESMGPWTGASLLASLKVKGLVEVEREKYLQHGLAGANRDYDLHPPERRSGHGPGAARSGGDRSSWTLGEWR</sequence>
<accession>C5FD80</accession>
<dbReference type="STRING" id="554155.C5FD80"/>
<dbReference type="PANTHER" id="PTHR11937">
    <property type="entry name" value="ACTIN"/>
    <property type="match status" value="1"/>
</dbReference>
<organism evidence="3 4">
    <name type="scientific">Arthroderma otae (strain ATCC MYA-4605 / CBS 113480)</name>
    <name type="common">Microsporum canis</name>
    <dbReference type="NCBI Taxonomy" id="554155"/>
    <lineage>
        <taxon>Eukaryota</taxon>
        <taxon>Fungi</taxon>
        <taxon>Dikarya</taxon>
        <taxon>Ascomycota</taxon>
        <taxon>Pezizomycotina</taxon>
        <taxon>Eurotiomycetes</taxon>
        <taxon>Eurotiomycetidae</taxon>
        <taxon>Onygenales</taxon>
        <taxon>Arthrodermataceae</taxon>
        <taxon>Microsporum</taxon>
    </lineage>
</organism>
<dbReference type="RefSeq" id="XP_002850548.1">
    <property type="nucleotide sequence ID" value="XM_002850502.1"/>
</dbReference>
<evidence type="ECO:0008006" key="5">
    <source>
        <dbReference type="Google" id="ProtNLM"/>
    </source>
</evidence>
<dbReference type="SMART" id="SM00268">
    <property type="entry name" value="ACTIN"/>
    <property type="match status" value="1"/>
</dbReference>
<feature type="region of interest" description="Disordered" evidence="2">
    <location>
        <begin position="446"/>
        <end position="477"/>
    </location>
</feature>
<proteinExistence type="inferred from homology"/>
<dbReference type="GeneID" id="9225854"/>
<dbReference type="AlphaFoldDB" id="C5FD80"/>
<feature type="compositionally biased region" description="Low complexity" evidence="2">
    <location>
        <begin position="51"/>
        <end position="62"/>
    </location>
</feature>
<evidence type="ECO:0000256" key="1">
    <source>
        <dbReference type="RuleBase" id="RU000487"/>
    </source>
</evidence>
<dbReference type="SUPFAM" id="SSF53067">
    <property type="entry name" value="Actin-like ATPase domain"/>
    <property type="match status" value="2"/>
</dbReference>
<dbReference type="Pfam" id="PF00022">
    <property type="entry name" value="Actin"/>
    <property type="match status" value="1"/>
</dbReference>
<dbReference type="VEuPathDB" id="FungiDB:MCYG_00652"/>
<evidence type="ECO:0000313" key="4">
    <source>
        <dbReference type="Proteomes" id="UP000002035"/>
    </source>
</evidence>
<name>C5FD80_ARTOC</name>
<dbReference type="InterPro" id="IPR043129">
    <property type="entry name" value="ATPase_NBD"/>
</dbReference>
<reference evidence="4" key="1">
    <citation type="journal article" date="2012" name="MBio">
        <title>Comparative genome analysis of Trichophyton rubrum and related dermatophytes reveals candidate genes involved in infection.</title>
        <authorList>
            <person name="Martinez D.A."/>
            <person name="Oliver B.G."/>
            <person name="Graeser Y."/>
            <person name="Goldberg J.M."/>
            <person name="Li W."/>
            <person name="Martinez-Rossi N.M."/>
            <person name="Monod M."/>
            <person name="Shelest E."/>
            <person name="Barton R.C."/>
            <person name="Birch E."/>
            <person name="Brakhage A.A."/>
            <person name="Chen Z."/>
            <person name="Gurr S.J."/>
            <person name="Heiman D."/>
            <person name="Heitman J."/>
            <person name="Kosti I."/>
            <person name="Rossi A."/>
            <person name="Saif S."/>
            <person name="Samalova M."/>
            <person name="Saunders C.W."/>
            <person name="Shea T."/>
            <person name="Summerbell R.C."/>
            <person name="Xu J."/>
            <person name="Young S."/>
            <person name="Zeng Q."/>
            <person name="Birren B.W."/>
            <person name="Cuomo C.A."/>
            <person name="White T.C."/>
        </authorList>
    </citation>
    <scope>NUCLEOTIDE SEQUENCE [LARGE SCALE GENOMIC DNA]</scope>
    <source>
        <strain evidence="4">ATCC MYA-4605 / CBS 113480</strain>
    </source>
</reference>
<dbReference type="Proteomes" id="UP000002035">
    <property type="component" value="Unassembled WGS sequence"/>
</dbReference>
<dbReference type="InterPro" id="IPR004000">
    <property type="entry name" value="Actin"/>
</dbReference>
<keyword evidence="4" id="KW-1185">Reference proteome</keyword>
<dbReference type="Gene3D" id="3.90.640.10">
    <property type="entry name" value="Actin, Chain A, domain 4"/>
    <property type="match status" value="1"/>
</dbReference>
<evidence type="ECO:0000256" key="2">
    <source>
        <dbReference type="SAM" id="MobiDB-lite"/>
    </source>
</evidence>
<dbReference type="eggNOG" id="KOG0676">
    <property type="taxonomic scope" value="Eukaryota"/>
</dbReference>
<comment type="similarity">
    <text evidence="1">Belongs to the actin family.</text>
</comment>
<dbReference type="EMBL" id="DS995701">
    <property type="protein sequence ID" value="EEQ27764.1"/>
    <property type="molecule type" value="Genomic_DNA"/>
</dbReference>
<dbReference type="Gene3D" id="3.30.420.40">
    <property type="match status" value="2"/>
</dbReference>